<dbReference type="AlphaFoldDB" id="A0A139ASU8"/>
<evidence type="ECO:0000313" key="1">
    <source>
        <dbReference type="EMBL" id="KXS19806.1"/>
    </source>
</evidence>
<dbReference type="SUPFAM" id="SSF53335">
    <property type="entry name" value="S-adenosyl-L-methionine-dependent methyltransferases"/>
    <property type="match status" value="1"/>
</dbReference>
<dbReference type="EMBL" id="KQ965737">
    <property type="protein sequence ID" value="KXS19806.1"/>
    <property type="molecule type" value="Genomic_DNA"/>
</dbReference>
<dbReference type="GO" id="GO:0005829">
    <property type="term" value="C:cytosol"/>
    <property type="evidence" value="ECO:0007669"/>
    <property type="project" value="TreeGrafter"/>
</dbReference>
<reference evidence="1 2" key="1">
    <citation type="journal article" date="2015" name="Genome Biol. Evol.">
        <title>Phylogenomic analyses indicate that early fungi evolved digesting cell walls of algal ancestors of land plants.</title>
        <authorList>
            <person name="Chang Y."/>
            <person name="Wang S."/>
            <person name="Sekimoto S."/>
            <person name="Aerts A.L."/>
            <person name="Choi C."/>
            <person name="Clum A."/>
            <person name="LaButti K.M."/>
            <person name="Lindquist E.A."/>
            <person name="Yee Ngan C."/>
            <person name="Ohm R.A."/>
            <person name="Salamov A.A."/>
            <person name="Grigoriev I.V."/>
            <person name="Spatafora J.W."/>
            <person name="Berbee M.L."/>
        </authorList>
    </citation>
    <scope>NUCLEOTIDE SEQUENCE [LARGE SCALE GENOMIC DNA]</scope>
    <source>
        <strain evidence="1 2">JEL478</strain>
    </source>
</reference>
<accession>A0A139ASU8</accession>
<gene>
    <name evidence="1" type="ORF">M427DRAFT_66927</name>
</gene>
<dbReference type="Pfam" id="PF10294">
    <property type="entry name" value="Methyltransf_16"/>
    <property type="match status" value="1"/>
</dbReference>
<dbReference type="PANTHER" id="PTHR14614:SF132">
    <property type="entry name" value="PROTEIN-LYSINE METHYLTRANSFERASE C42C1.13"/>
    <property type="match status" value="1"/>
</dbReference>
<dbReference type="Proteomes" id="UP000070544">
    <property type="component" value="Unassembled WGS sequence"/>
</dbReference>
<evidence type="ECO:0000313" key="2">
    <source>
        <dbReference type="Proteomes" id="UP000070544"/>
    </source>
</evidence>
<evidence type="ECO:0008006" key="3">
    <source>
        <dbReference type="Google" id="ProtNLM"/>
    </source>
</evidence>
<protein>
    <recommendedName>
        <fullName evidence="3">S-adenosyl-L-methionine-dependent methyltransferase</fullName>
    </recommendedName>
</protein>
<name>A0A139ASU8_GONPJ</name>
<dbReference type="Gene3D" id="3.40.50.150">
    <property type="entry name" value="Vaccinia Virus protein VP39"/>
    <property type="match status" value="1"/>
</dbReference>
<dbReference type="InterPro" id="IPR029063">
    <property type="entry name" value="SAM-dependent_MTases_sf"/>
</dbReference>
<dbReference type="STRING" id="1344416.A0A139ASU8"/>
<keyword evidence="2" id="KW-1185">Reference proteome</keyword>
<sequence>MRGPIPALPGRAAMVATSRARPRGAGIVKRARADADLLLSALLHPRSTAHAHATRDILAFLAAFLDTHVHSINAASPVERARADRILARVRQRTVAWLVARLGDDGVDDGYATDDTDSDADCRGGDGEDITDRISVLIANLSGKGSSGPLRRRFYFPHSRATILLDEPSWCAGDIGSLTWGASVAFANILDARPPLRAHLLSLTHLSSTPPVELGSGTGLGGISLHLIAGLPRLVMSDYHPTVVEVARENVALNESGTGAGEVDGAEGEAGEAGVVVVKADWEEMPEWDEARGVAEESCEVETITTSSGAAPTTPPHRHLHLQRQCPADPVPPRTAPLVLALDVLFHPHHPYLVSRAADRLLHLSPGCEVHVMTPHRIRYEGEEVLFRKEMARRGFGVVWDEVVGEDGRACGVGVGGLVEKGRYGCGGGGVVGAWDEEVGRHEVDAVDEEDWENWEEGEDGEDVRVQKFSYTVFVRGQGAGGRVC</sequence>
<dbReference type="InterPro" id="IPR019410">
    <property type="entry name" value="Methyltransf_16"/>
</dbReference>
<proteinExistence type="predicted"/>
<dbReference type="PANTHER" id="PTHR14614">
    <property type="entry name" value="HEPATOCELLULAR CARCINOMA-ASSOCIATED ANTIGEN"/>
    <property type="match status" value="1"/>
</dbReference>
<dbReference type="OrthoDB" id="443981at2759"/>
<organism evidence="1 2">
    <name type="scientific">Gonapodya prolifera (strain JEL478)</name>
    <name type="common">Monoblepharis prolifera</name>
    <dbReference type="NCBI Taxonomy" id="1344416"/>
    <lineage>
        <taxon>Eukaryota</taxon>
        <taxon>Fungi</taxon>
        <taxon>Fungi incertae sedis</taxon>
        <taxon>Chytridiomycota</taxon>
        <taxon>Chytridiomycota incertae sedis</taxon>
        <taxon>Monoblepharidomycetes</taxon>
        <taxon>Monoblepharidales</taxon>
        <taxon>Gonapodyaceae</taxon>
        <taxon>Gonapodya</taxon>
    </lineage>
</organism>